<dbReference type="EMBL" id="UOEE01000338">
    <property type="protein sequence ID" value="VAW02364.1"/>
    <property type="molecule type" value="Genomic_DNA"/>
</dbReference>
<feature type="region of interest" description="Disordered" evidence="1">
    <location>
        <begin position="108"/>
        <end position="149"/>
    </location>
</feature>
<dbReference type="InterPro" id="IPR007481">
    <property type="entry name" value="SspB"/>
</dbReference>
<proteinExistence type="predicted"/>
<protein>
    <recommendedName>
        <fullName evidence="3">Stringent starvation protein B</fullName>
    </recommendedName>
</protein>
<evidence type="ECO:0000313" key="2">
    <source>
        <dbReference type="EMBL" id="VAW02364.1"/>
    </source>
</evidence>
<dbReference type="SUPFAM" id="SSF101738">
    <property type="entry name" value="SspB-like"/>
    <property type="match status" value="1"/>
</dbReference>
<dbReference type="InterPro" id="IPR036760">
    <property type="entry name" value="SspB-like_sf"/>
</dbReference>
<gene>
    <name evidence="2" type="ORF">MNBD_ALPHA06-1466</name>
</gene>
<name>A0A3B0T0L4_9ZZZZ</name>
<evidence type="ECO:0000256" key="1">
    <source>
        <dbReference type="SAM" id="MobiDB-lite"/>
    </source>
</evidence>
<dbReference type="AlphaFoldDB" id="A0A3B0T0L4"/>
<dbReference type="Gene3D" id="2.30.30.220">
    <property type="entry name" value="SspB-like"/>
    <property type="match status" value="1"/>
</dbReference>
<sequence length="149" mass="16380">MAQEALRGVVRAAIAKAVESGMPGNHHFYITFGTTFPGVEIDEKLLAKYPEEITIVLEHQFWDLAALPEHFEVTLSFDGAPKYLKVPYRAVTSFHDPAVGFGLKFEIPNDETDTTAPANTDTKTEPTDADPTEPATSGEVVSLDAFRRK</sequence>
<evidence type="ECO:0008006" key="3">
    <source>
        <dbReference type="Google" id="ProtNLM"/>
    </source>
</evidence>
<dbReference type="Pfam" id="PF04386">
    <property type="entry name" value="SspB"/>
    <property type="match status" value="1"/>
</dbReference>
<accession>A0A3B0T0L4</accession>
<reference evidence="2" key="1">
    <citation type="submission" date="2018-06" db="EMBL/GenBank/DDBJ databases">
        <authorList>
            <person name="Zhirakovskaya E."/>
        </authorList>
    </citation>
    <scope>NUCLEOTIDE SEQUENCE</scope>
</reference>
<organism evidence="2">
    <name type="scientific">hydrothermal vent metagenome</name>
    <dbReference type="NCBI Taxonomy" id="652676"/>
    <lineage>
        <taxon>unclassified sequences</taxon>
        <taxon>metagenomes</taxon>
        <taxon>ecological metagenomes</taxon>
    </lineage>
</organism>